<proteinExistence type="predicted"/>
<evidence type="ECO:0000313" key="2">
    <source>
        <dbReference type="EMBL" id="MBF1163642.1"/>
    </source>
</evidence>
<sequence length="173" mass="19121">MSQTMTLRSDVQPWYKQRWPWLLMAGPIAVVIAGVVTLWLAVASYDGLVTDDYYKQGLAVNQTLKRDHQASSLGLQADLMRSGQGVRLLIRANEGVAIPRAIDLRLAHPTRAGQDQTLAMVSEGQGFYSGKLQGEVGGRWLVSIEDPAGQWRLHGEWLADSDEPLRLTAQPAR</sequence>
<feature type="transmembrane region" description="Helical" evidence="1">
    <location>
        <begin position="21"/>
        <end position="42"/>
    </location>
</feature>
<dbReference type="Pfam" id="PF05751">
    <property type="entry name" value="FixH"/>
    <property type="match status" value="1"/>
</dbReference>
<reference evidence="2" key="1">
    <citation type="submission" date="2020-04" db="EMBL/GenBank/DDBJ databases">
        <title>Deep metagenomics examines the oral microbiome during advanced dental caries in children, revealing novel taxa and co-occurrences with host molecules.</title>
        <authorList>
            <person name="Baker J.L."/>
            <person name="Morton J.T."/>
            <person name="Dinis M."/>
            <person name="Alvarez R."/>
            <person name="Tran N.C."/>
            <person name="Knight R."/>
            <person name="Edlund A."/>
        </authorList>
    </citation>
    <scope>NUCLEOTIDE SEQUENCE</scope>
    <source>
        <strain evidence="2">JCVI_32_bin.24</strain>
    </source>
</reference>
<organism evidence="2 3">
    <name type="scientific">Dechloromonas agitata</name>
    <dbReference type="NCBI Taxonomy" id="73030"/>
    <lineage>
        <taxon>Bacteria</taxon>
        <taxon>Pseudomonadati</taxon>
        <taxon>Pseudomonadota</taxon>
        <taxon>Betaproteobacteria</taxon>
        <taxon>Rhodocyclales</taxon>
        <taxon>Azonexaceae</taxon>
        <taxon>Dechloromonas</taxon>
    </lineage>
</organism>
<evidence type="ECO:0000256" key="1">
    <source>
        <dbReference type="SAM" id="Phobius"/>
    </source>
</evidence>
<keyword evidence="1" id="KW-0812">Transmembrane</keyword>
<protein>
    <submittedName>
        <fullName evidence="2">FixH family protein</fullName>
    </submittedName>
</protein>
<dbReference type="Proteomes" id="UP000718593">
    <property type="component" value="Unassembled WGS sequence"/>
</dbReference>
<keyword evidence="1" id="KW-0472">Membrane</keyword>
<evidence type="ECO:0000313" key="3">
    <source>
        <dbReference type="Proteomes" id="UP000718593"/>
    </source>
</evidence>
<dbReference type="InterPro" id="IPR008620">
    <property type="entry name" value="FixH"/>
</dbReference>
<dbReference type="AlphaFoldDB" id="A0A930BQ46"/>
<gene>
    <name evidence="2" type="ORF">HXL68_01240</name>
</gene>
<dbReference type="EMBL" id="JABZMI010000008">
    <property type="protein sequence ID" value="MBF1163642.1"/>
    <property type="molecule type" value="Genomic_DNA"/>
</dbReference>
<keyword evidence="1" id="KW-1133">Transmembrane helix</keyword>
<comment type="caution">
    <text evidence="2">The sequence shown here is derived from an EMBL/GenBank/DDBJ whole genome shotgun (WGS) entry which is preliminary data.</text>
</comment>
<name>A0A930BQ46_9RHOO</name>
<accession>A0A930BQ46</accession>